<protein>
    <submittedName>
        <fullName evidence="1">FMN-binding domain-containing protein</fullName>
    </submittedName>
</protein>
<organism evidence="1 2">
    <name type="scientific">Lentinula aff. lateritia</name>
    <dbReference type="NCBI Taxonomy" id="2804960"/>
    <lineage>
        <taxon>Eukaryota</taxon>
        <taxon>Fungi</taxon>
        <taxon>Dikarya</taxon>
        <taxon>Basidiomycota</taxon>
        <taxon>Agaricomycotina</taxon>
        <taxon>Agaricomycetes</taxon>
        <taxon>Agaricomycetidae</taxon>
        <taxon>Agaricales</taxon>
        <taxon>Marasmiineae</taxon>
        <taxon>Omphalotaceae</taxon>
        <taxon>Lentinula</taxon>
    </lineage>
</organism>
<sequence>MYLREIHTSRDIAALHAFIRENPLGVFTTALHAPPHAFIQASHIPWVLDVEDTGDLGTLRGHMARANPQAKAIIHTLNLSNPPTPLILGSQTMILFTSPHHHYISPKFYVHTKPATGKVVPTWDYAAVQVYGEATVYYHLDDEQTSAFLDAQVTDLTDIEELKMGLGDPWRVSDAPASYVNTLKKGIIGIEVRVQSIAGKYKMSQELGRGDREGVVQGMADLGDDTAIKVAEMVQERGELEDRRKEEKGRGLQSSS</sequence>
<accession>A0ACC1UBJ9</accession>
<dbReference type="Proteomes" id="UP001163835">
    <property type="component" value="Unassembled WGS sequence"/>
</dbReference>
<proteinExistence type="predicted"/>
<comment type="caution">
    <text evidence="1">The sequence shown here is derived from an EMBL/GenBank/DDBJ whole genome shotgun (WGS) entry which is preliminary data.</text>
</comment>
<gene>
    <name evidence="1" type="ORF">F5876DRAFT_33619</name>
</gene>
<evidence type="ECO:0000313" key="1">
    <source>
        <dbReference type="EMBL" id="KAJ3814132.1"/>
    </source>
</evidence>
<keyword evidence="2" id="KW-1185">Reference proteome</keyword>
<reference evidence="1" key="1">
    <citation type="submission" date="2022-09" db="EMBL/GenBank/DDBJ databases">
        <title>A Global Phylogenomic Analysis of the Shiitake Genus Lentinula.</title>
        <authorList>
            <consortium name="DOE Joint Genome Institute"/>
            <person name="Sierra-Patev S."/>
            <person name="Min B."/>
            <person name="Naranjo-Ortiz M."/>
            <person name="Looney B."/>
            <person name="Konkel Z."/>
            <person name="Slot J.C."/>
            <person name="Sakamoto Y."/>
            <person name="Steenwyk J.L."/>
            <person name="Rokas A."/>
            <person name="Carro J."/>
            <person name="Camarero S."/>
            <person name="Ferreira P."/>
            <person name="Molpeceres G."/>
            <person name="Ruiz-Duenas F.J."/>
            <person name="Serrano A."/>
            <person name="Henrissat B."/>
            <person name="Drula E."/>
            <person name="Hughes K.W."/>
            <person name="Mata J.L."/>
            <person name="Ishikawa N.K."/>
            <person name="Vargas-Isla R."/>
            <person name="Ushijima S."/>
            <person name="Smith C.A."/>
            <person name="Ahrendt S."/>
            <person name="Andreopoulos W."/>
            <person name="He G."/>
            <person name="Labutti K."/>
            <person name="Lipzen A."/>
            <person name="Ng V."/>
            <person name="Riley R."/>
            <person name="Sandor L."/>
            <person name="Barry K."/>
            <person name="Martinez A.T."/>
            <person name="Xiao Y."/>
            <person name="Gibbons J.G."/>
            <person name="Terashima K."/>
            <person name="Grigoriev I.V."/>
            <person name="Hibbett D.S."/>
        </authorList>
    </citation>
    <scope>NUCLEOTIDE SEQUENCE</scope>
    <source>
        <strain evidence="1">TMI1499</strain>
    </source>
</reference>
<name>A0ACC1UBJ9_9AGAR</name>
<evidence type="ECO:0000313" key="2">
    <source>
        <dbReference type="Proteomes" id="UP001163835"/>
    </source>
</evidence>
<dbReference type="EMBL" id="MU794975">
    <property type="protein sequence ID" value="KAJ3814132.1"/>
    <property type="molecule type" value="Genomic_DNA"/>
</dbReference>